<feature type="transmembrane region" description="Helical" evidence="10">
    <location>
        <begin position="413"/>
        <end position="432"/>
    </location>
</feature>
<dbReference type="Gene3D" id="3.10.580.10">
    <property type="entry name" value="CBS-domain"/>
    <property type="match status" value="1"/>
</dbReference>
<evidence type="ECO:0000313" key="12">
    <source>
        <dbReference type="EMBL" id="VAX26251.1"/>
    </source>
</evidence>
<evidence type="ECO:0000256" key="7">
    <source>
        <dbReference type="ARBA" id="ARBA00023173"/>
    </source>
</evidence>
<gene>
    <name evidence="12" type="ORF">MNBD_NITROSPIRAE01-1224</name>
</gene>
<dbReference type="SUPFAM" id="SSF54631">
    <property type="entry name" value="CBS-domain pair"/>
    <property type="match status" value="1"/>
</dbReference>
<feature type="transmembrane region" description="Helical" evidence="10">
    <location>
        <begin position="205"/>
        <end position="224"/>
    </location>
</feature>
<dbReference type="GO" id="GO:0005254">
    <property type="term" value="F:chloride channel activity"/>
    <property type="evidence" value="ECO:0007669"/>
    <property type="project" value="UniProtKB-KW"/>
</dbReference>
<feature type="domain" description="CBS" evidence="11">
    <location>
        <begin position="466"/>
        <end position="522"/>
    </location>
</feature>
<dbReference type="Pfam" id="PF00654">
    <property type="entry name" value="Voltage_CLC"/>
    <property type="match status" value="1"/>
</dbReference>
<feature type="transmembrane region" description="Helical" evidence="10">
    <location>
        <begin position="318"/>
        <end position="336"/>
    </location>
</feature>
<dbReference type="PANTHER" id="PTHR43427:SF6">
    <property type="entry name" value="CHLORIDE CHANNEL PROTEIN CLC-E"/>
    <property type="match status" value="1"/>
</dbReference>
<evidence type="ECO:0000256" key="2">
    <source>
        <dbReference type="ARBA" id="ARBA00022448"/>
    </source>
</evidence>
<evidence type="ECO:0000256" key="3">
    <source>
        <dbReference type="ARBA" id="ARBA00022692"/>
    </source>
</evidence>
<feature type="transmembrane region" description="Helical" evidence="10">
    <location>
        <begin position="244"/>
        <end position="265"/>
    </location>
</feature>
<feature type="domain" description="CBS" evidence="11">
    <location>
        <begin position="531"/>
        <end position="587"/>
    </location>
</feature>
<feature type="transmembrane region" description="Helical" evidence="10">
    <location>
        <begin position="74"/>
        <end position="95"/>
    </location>
</feature>
<evidence type="ECO:0000256" key="10">
    <source>
        <dbReference type="SAM" id="Phobius"/>
    </source>
</evidence>
<dbReference type="Pfam" id="PF00571">
    <property type="entry name" value="CBS"/>
    <property type="match status" value="2"/>
</dbReference>
<feature type="transmembrane region" description="Helical" evidence="10">
    <location>
        <begin position="348"/>
        <end position="367"/>
    </location>
</feature>
<dbReference type="AlphaFoldDB" id="A0A3B1CI44"/>
<evidence type="ECO:0000259" key="11">
    <source>
        <dbReference type="PROSITE" id="PS51371"/>
    </source>
</evidence>
<keyword evidence="4 10" id="KW-1133">Transmembrane helix</keyword>
<dbReference type="EMBL" id="UOGF01000007">
    <property type="protein sequence ID" value="VAX26251.1"/>
    <property type="molecule type" value="Genomic_DNA"/>
</dbReference>
<dbReference type="InterPro" id="IPR014743">
    <property type="entry name" value="Cl-channel_core"/>
</dbReference>
<dbReference type="InterPro" id="IPR000644">
    <property type="entry name" value="CBS_dom"/>
</dbReference>
<dbReference type="GO" id="GO:0034707">
    <property type="term" value="C:chloride channel complex"/>
    <property type="evidence" value="ECO:0007669"/>
    <property type="project" value="UniProtKB-KW"/>
</dbReference>
<evidence type="ECO:0000256" key="1">
    <source>
        <dbReference type="ARBA" id="ARBA00004141"/>
    </source>
</evidence>
<dbReference type="Gene3D" id="1.10.3080.10">
    <property type="entry name" value="Clc chloride channel"/>
    <property type="match status" value="1"/>
</dbReference>
<keyword evidence="6 10" id="KW-0472">Membrane</keyword>
<evidence type="ECO:0000256" key="4">
    <source>
        <dbReference type="ARBA" id="ARBA00022989"/>
    </source>
</evidence>
<dbReference type="InterPro" id="IPR001807">
    <property type="entry name" value="ClC"/>
</dbReference>
<keyword evidence="9" id="KW-0407">Ion channel</keyword>
<evidence type="ECO:0000256" key="6">
    <source>
        <dbReference type="ARBA" id="ARBA00023136"/>
    </source>
</evidence>
<keyword evidence="3 10" id="KW-0812">Transmembrane</keyword>
<organism evidence="12">
    <name type="scientific">hydrothermal vent metagenome</name>
    <dbReference type="NCBI Taxonomy" id="652676"/>
    <lineage>
        <taxon>unclassified sequences</taxon>
        <taxon>metagenomes</taxon>
        <taxon>ecological metagenomes</taxon>
    </lineage>
</organism>
<evidence type="ECO:0000256" key="9">
    <source>
        <dbReference type="ARBA" id="ARBA00023303"/>
    </source>
</evidence>
<keyword evidence="5" id="KW-0406">Ion transport</keyword>
<dbReference type="CDD" id="cd00400">
    <property type="entry name" value="Voltage_gated_ClC"/>
    <property type="match status" value="1"/>
</dbReference>
<evidence type="ECO:0000256" key="5">
    <source>
        <dbReference type="ARBA" id="ARBA00023065"/>
    </source>
</evidence>
<dbReference type="PRINTS" id="PR00762">
    <property type="entry name" value="CLCHANNEL"/>
</dbReference>
<dbReference type="InterPro" id="IPR050368">
    <property type="entry name" value="ClC-type_chloride_channel"/>
</dbReference>
<feature type="transmembrane region" description="Helical" evidence="10">
    <location>
        <begin position="31"/>
        <end position="53"/>
    </location>
</feature>
<keyword evidence="7" id="KW-0869">Chloride channel</keyword>
<keyword evidence="8" id="KW-0868">Chloride</keyword>
<evidence type="ECO:0000256" key="8">
    <source>
        <dbReference type="ARBA" id="ARBA00023214"/>
    </source>
</evidence>
<feature type="transmembrane region" description="Helical" evidence="10">
    <location>
        <begin position="170"/>
        <end position="193"/>
    </location>
</feature>
<sequence>MSLRLKRAILRSRKKSFHFLNLVTLSEERTLMMLAVVVGLASGISAFIFKHMIDGVYHFCCSAEPSSSLSSGHWFRVFLPAIGGLLGGLVIYFFAKEAKGHGVPEAIYALRRRGGRGRPRVVLVKSVASAFTIGTGGSAGTEGPIIQIGAAVGSSIGQLFNVSPAYLKTLAAAGAAGGMAAVFNAPIAAVIFAMEVLLREFTTQAFSMVVFSSVIASVTSHILLGDNTFLPSPAFGIQHPAELGLYFILGIIAAPLASIFSKTLFFAEGFTDRFKKIPDPIKAMIGGLIVGVIGLFLPQILGAGYFEVTDILSPGGGATTWGMLLLFSLVIGKIICTSITLGSGGSGGILMPSLFIGAMMGSLYGQFAHTIFPNIAPAGAYALVGMGLIFSVVANAPVTAIVMMFEITQDYRIILPLMFSVTITMIMARQMGEVGIYARVLLARGVKLDGGEAHDPVMTMTASEVMVKNIEIVSQNMTVERLAQIIDESHHTGFPVINGQGELVGMVTYVEIHKAYQDRVDLQKTLIEKIMRSDLPLSDPEDVLVDVVRRMQESETDRIAVVEPDNPKRLVGLITRADIMSAYRASP</sequence>
<reference evidence="12" key="1">
    <citation type="submission" date="2018-06" db="EMBL/GenBank/DDBJ databases">
        <authorList>
            <person name="Zhirakovskaya E."/>
        </authorList>
    </citation>
    <scope>NUCLEOTIDE SEQUENCE</scope>
</reference>
<dbReference type="SMART" id="SM00116">
    <property type="entry name" value="CBS"/>
    <property type="match status" value="2"/>
</dbReference>
<dbReference type="PANTHER" id="PTHR43427">
    <property type="entry name" value="CHLORIDE CHANNEL PROTEIN CLC-E"/>
    <property type="match status" value="1"/>
</dbReference>
<comment type="subcellular location">
    <subcellularLocation>
        <location evidence="1">Membrane</location>
        <topology evidence="1">Multi-pass membrane protein</topology>
    </subcellularLocation>
</comment>
<keyword evidence="2" id="KW-0813">Transport</keyword>
<name>A0A3B1CI44_9ZZZZ</name>
<accession>A0A3B1CI44</accession>
<protein>
    <submittedName>
        <fullName evidence="12">Chloride channel protein</fullName>
    </submittedName>
</protein>
<dbReference type="PROSITE" id="PS51371">
    <property type="entry name" value="CBS"/>
    <property type="match status" value="2"/>
</dbReference>
<feature type="transmembrane region" description="Helical" evidence="10">
    <location>
        <begin position="285"/>
        <end position="306"/>
    </location>
</feature>
<proteinExistence type="predicted"/>
<feature type="transmembrane region" description="Helical" evidence="10">
    <location>
        <begin position="379"/>
        <end position="401"/>
    </location>
</feature>
<dbReference type="SUPFAM" id="SSF81340">
    <property type="entry name" value="Clc chloride channel"/>
    <property type="match status" value="1"/>
</dbReference>
<dbReference type="InterPro" id="IPR046342">
    <property type="entry name" value="CBS_dom_sf"/>
</dbReference>